<feature type="region of interest" description="Disordered" evidence="1">
    <location>
        <begin position="1"/>
        <end position="85"/>
    </location>
</feature>
<feature type="compositionally biased region" description="Low complexity" evidence="1">
    <location>
        <begin position="69"/>
        <end position="81"/>
    </location>
</feature>
<protein>
    <recommendedName>
        <fullName evidence="2">Helicase ATP-binding domain-containing protein</fullName>
    </recommendedName>
</protein>
<dbReference type="PROSITE" id="PS51192">
    <property type="entry name" value="HELICASE_ATP_BIND_1"/>
    <property type="match status" value="1"/>
</dbReference>
<dbReference type="Pfam" id="PF00176">
    <property type="entry name" value="SNF2-rel_dom"/>
    <property type="match status" value="1"/>
</dbReference>
<dbReference type="GO" id="GO:0005524">
    <property type="term" value="F:ATP binding"/>
    <property type="evidence" value="ECO:0007669"/>
    <property type="project" value="InterPro"/>
</dbReference>
<dbReference type="Gene3D" id="3.40.50.10810">
    <property type="entry name" value="Tandem AAA-ATPase domain"/>
    <property type="match status" value="1"/>
</dbReference>
<reference evidence="3 4" key="1">
    <citation type="submission" date="2019-06" db="EMBL/GenBank/DDBJ databases">
        <title>A novel bacterium of genus Amaricoccus, isolated from marine sediment.</title>
        <authorList>
            <person name="Huang H."/>
            <person name="Mo K."/>
            <person name="Hu Y."/>
        </authorList>
    </citation>
    <scope>NUCLEOTIDE SEQUENCE [LARGE SCALE GENOMIC DNA]</scope>
    <source>
        <strain evidence="3 4">HB172011</strain>
    </source>
</reference>
<feature type="compositionally biased region" description="Basic residues" evidence="1">
    <location>
        <begin position="19"/>
        <end position="59"/>
    </location>
</feature>
<keyword evidence="4" id="KW-1185">Reference proteome</keyword>
<proteinExistence type="predicted"/>
<evidence type="ECO:0000313" key="4">
    <source>
        <dbReference type="Proteomes" id="UP000319255"/>
    </source>
</evidence>
<sequence>MCSTAPRPLRPAAAAAPDRRHRARALGRKHRSGPARGRPARRALRLAGRGRGRAGSRAPRRGERRAARRPAGGPPCLGRAGNRSLRRDPRAVVAERIRLLLGAPSLPAEFTAEVAARLTAIEGEPVPAPKPMGLETRRGRDPVPVLRLFGLPGERHVIDGWSRRSEPVRAAALRLAFDYGGHLAPATRLHPGEAGQSAECAEVLAGSGIAFAGGAELLELGRRLNALTSGIPLPMPAALKAVPRPYQAIGYGWLAALTETGFGGLLADDMGLGKTLQALALLAKRHIEERASRPSLLIVPTNLARAWARQAAGFVPGLKVLVLQGPARKALFAEIDAAHLVVTTYPLLHRDHALLERDWELAILDEAQAVKNPASTAAKRICSIRARTRLALTGTPMENSLLDLWALFDWLVPGLLGDRKIFRAGIALPIERGDALAQARLNRRLRPFLLRRTKDEVARDLPAKTEITELVPLGPKQRPLYESVRMAMDTRVRAASPVPRSPSSTRCSGCGRPAAIRRS</sequence>
<gene>
    <name evidence="3" type="ORF">FJM51_22405</name>
</gene>
<dbReference type="Proteomes" id="UP000319255">
    <property type="component" value="Unassembled WGS sequence"/>
</dbReference>
<dbReference type="InterPro" id="IPR000330">
    <property type="entry name" value="SNF2_N"/>
</dbReference>
<dbReference type="EMBL" id="VFRP01000053">
    <property type="protein sequence ID" value="TPE45716.1"/>
    <property type="molecule type" value="Genomic_DNA"/>
</dbReference>
<dbReference type="InterPro" id="IPR038718">
    <property type="entry name" value="SNF2-like_sf"/>
</dbReference>
<organism evidence="3 4">
    <name type="scientific">Amaricoccus solimangrovi</name>
    <dbReference type="NCBI Taxonomy" id="2589815"/>
    <lineage>
        <taxon>Bacteria</taxon>
        <taxon>Pseudomonadati</taxon>
        <taxon>Pseudomonadota</taxon>
        <taxon>Alphaproteobacteria</taxon>
        <taxon>Rhodobacterales</taxon>
        <taxon>Paracoccaceae</taxon>
        <taxon>Amaricoccus</taxon>
    </lineage>
</organism>
<dbReference type="InterPro" id="IPR014001">
    <property type="entry name" value="Helicase_ATP-bd"/>
</dbReference>
<feature type="compositionally biased region" description="Low complexity" evidence="1">
    <location>
        <begin position="493"/>
        <end position="504"/>
    </location>
</feature>
<comment type="caution">
    <text evidence="3">The sequence shown here is derived from an EMBL/GenBank/DDBJ whole genome shotgun (WGS) entry which is preliminary data.</text>
</comment>
<dbReference type="AlphaFoldDB" id="A0A501WJB5"/>
<dbReference type="OrthoDB" id="9814088at2"/>
<feature type="compositionally biased region" description="Low complexity" evidence="1">
    <location>
        <begin position="1"/>
        <end position="16"/>
    </location>
</feature>
<feature type="region of interest" description="Disordered" evidence="1">
    <location>
        <begin position="493"/>
        <end position="519"/>
    </location>
</feature>
<name>A0A501WJB5_9RHOB</name>
<feature type="domain" description="Helicase ATP-binding" evidence="2">
    <location>
        <begin position="255"/>
        <end position="414"/>
    </location>
</feature>
<dbReference type="SMART" id="SM00487">
    <property type="entry name" value="DEXDc"/>
    <property type="match status" value="1"/>
</dbReference>
<dbReference type="SUPFAM" id="SSF52540">
    <property type="entry name" value="P-loop containing nucleoside triphosphate hydrolases"/>
    <property type="match status" value="1"/>
</dbReference>
<evidence type="ECO:0000256" key="1">
    <source>
        <dbReference type="SAM" id="MobiDB-lite"/>
    </source>
</evidence>
<dbReference type="PANTHER" id="PTHR10799">
    <property type="entry name" value="SNF2/RAD54 HELICASE FAMILY"/>
    <property type="match status" value="1"/>
</dbReference>
<evidence type="ECO:0000313" key="3">
    <source>
        <dbReference type="EMBL" id="TPE45716.1"/>
    </source>
</evidence>
<evidence type="ECO:0000259" key="2">
    <source>
        <dbReference type="PROSITE" id="PS51192"/>
    </source>
</evidence>
<accession>A0A501WJB5</accession>
<dbReference type="InterPro" id="IPR027417">
    <property type="entry name" value="P-loop_NTPase"/>
</dbReference>